<feature type="domain" description="DUF3885" evidence="1">
    <location>
        <begin position="7"/>
        <end position="209"/>
    </location>
</feature>
<keyword evidence="3" id="KW-1185">Reference proteome</keyword>
<accession>A0AA95MUA9</accession>
<organism evidence="2 3">
    <name type="scientific">Neobacillus novalis</name>
    <dbReference type="NCBI Taxonomy" id="220687"/>
    <lineage>
        <taxon>Bacteria</taxon>
        <taxon>Bacillati</taxon>
        <taxon>Bacillota</taxon>
        <taxon>Bacilli</taxon>
        <taxon>Bacillales</taxon>
        <taxon>Bacillaceae</taxon>
        <taxon>Neobacillus</taxon>
    </lineage>
</organism>
<dbReference type="KEGG" id="nnv:QNH39_10020"/>
<protein>
    <submittedName>
        <fullName evidence="2">DUF3885 domain-containing protein</fullName>
    </submittedName>
</protein>
<dbReference type="InterPro" id="IPR024976">
    <property type="entry name" value="DUF3885"/>
</dbReference>
<dbReference type="EMBL" id="CP126114">
    <property type="protein sequence ID" value="WHY88150.1"/>
    <property type="molecule type" value="Genomic_DNA"/>
</dbReference>
<dbReference type="RefSeq" id="WP_066085516.1">
    <property type="nucleotide sequence ID" value="NZ_CP126114.1"/>
</dbReference>
<sequence>MIRNLYSFLNENFEGLILEPPLFYSWNNSIRFEISNPMIPSYAKENLKQTFHRSISLFKKVFEERDEILLVTDVLTTSYNHILRKKPLNVYKKYLYDKNVLYKLQYQLLVRFSKDEEDQMVTHRFVLQCKKDIIRYATLLKAICYEDFAHSSTILKNNQESGYEIYFINLIKKVIFHLYDDRGCDILAADKEGIRFLYEEFNDWILDYDRKRIDLLFK</sequence>
<evidence type="ECO:0000259" key="1">
    <source>
        <dbReference type="Pfam" id="PF13021"/>
    </source>
</evidence>
<name>A0AA95MUA9_9BACI</name>
<dbReference type="AlphaFoldDB" id="A0AA95MUA9"/>
<proteinExistence type="predicted"/>
<evidence type="ECO:0000313" key="2">
    <source>
        <dbReference type="EMBL" id="WHY88150.1"/>
    </source>
</evidence>
<dbReference type="Proteomes" id="UP001178288">
    <property type="component" value="Chromosome"/>
</dbReference>
<dbReference type="Pfam" id="PF13021">
    <property type="entry name" value="DUF3885"/>
    <property type="match status" value="1"/>
</dbReference>
<reference evidence="2" key="1">
    <citation type="submission" date="2023-05" db="EMBL/GenBank/DDBJ databases">
        <title>Comparative genomics of Bacillaceae isolates and their secondary metabolite potential.</title>
        <authorList>
            <person name="Song L."/>
            <person name="Nielsen L.J."/>
            <person name="Mohite O."/>
            <person name="Xu X."/>
            <person name="Weber T."/>
            <person name="Kovacs A.T."/>
        </authorList>
    </citation>
    <scope>NUCLEOTIDE SEQUENCE</scope>
    <source>
        <strain evidence="2">XLM17</strain>
    </source>
</reference>
<gene>
    <name evidence="2" type="ORF">QNH39_10020</name>
</gene>
<evidence type="ECO:0000313" key="3">
    <source>
        <dbReference type="Proteomes" id="UP001178288"/>
    </source>
</evidence>